<comment type="caution">
    <text evidence="1">The sequence shown here is derived from an EMBL/GenBank/DDBJ whole genome shotgun (WGS) entry which is preliminary data.</text>
</comment>
<dbReference type="AlphaFoldDB" id="M5PDK4"/>
<evidence type="ECO:0000313" key="1">
    <source>
        <dbReference type="EMBL" id="EME73857.1"/>
    </source>
</evidence>
<name>M5PDK4_9BACI</name>
<accession>M5PDK4</accession>
<organism evidence="1 2">
    <name type="scientific">Bacillus sonorensis L12</name>
    <dbReference type="NCBI Taxonomy" id="1274524"/>
    <lineage>
        <taxon>Bacteria</taxon>
        <taxon>Bacillati</taxon>
        <taxon>Bacillota</taxon>
        <taxon>Bacilli</taxon>
        <taxon>Bacillales</taxon>
        <taxon>Bacillaceae</taxon>
        <taxon>Bacillus</taxon>
    </lineage>
</organism>
<proteinExistence type="predicted"/>
<reference evidence="1 2" key="1">
    <citation type="journal article" date="2013" name="Genome Announc.">
        <title>Draft Whole-Genome Sequence of Bacillus sonorensis Strain L12, a Source of Nonribosomal Lipopeptides.</title>
        <authorList>
            <person name="Adimpong D.B."/>
            <person name="Sorensen K.I."/>
            <person name="Nielsen D.S."/>
            <person name="Thorsen L."/>
            <person name="Rasmussen T.B."/>
            <person name="Derkx P.M."/>
            <person name="Jespersen L."/>
        </authorList>
    </citation>
    <scope>NUCLEOTIDE SEQUENCE [LARGE SCALE GENOMIC DNA]</scope>
    <source>
        <strain evidence="1 2">L12</strain>
    </source>
</reference>
<gene>
    <name evidence="1" type="ORF">BSONL12_19149</name>
</gene>
<protein>
    <submittedName>
        <fullName evidence="1">Uncharacterized protein</fullName>
    </submittedName>
</protein>
<evidence type="ECO:0000313" key="2">
    <source>
        <dbReference type="Proteomes" id="UP000011907"/>
    </source>
</evidence>
<dbReference type="OrthoDB" id="9814022at2"/>
<dbReference type="EMBL" id="AOFM01000009">
    <property type="protein sequence ID" value="EME73857.1"/>
    <property type="molecule type" value="Genomic_DNA"/>
</dbReference>
<sequence length="122" mass="13448">MELLPLIKHSVSPENAPIENAMTWQALGELLNYFRKWMLKGHTPKEIFQRRKLMIDSSSVHPLPSSNVLDFMSLDHAEVGIVIRSVAGGGGGEFGGGGHVLLEGGGRIWCGEPYQVLYIITF</sequence>
<dbReference type="Proteomes" id="UP000011907">
    <property type="component" value="Unassembled WGS sequence"/>
</dbReference>